<keyword evidence="18" id="KW-1185">Reference proteome</keyword>
<dbReference type="PROSITE" id="PS50908">
    <property type="entry name" value="RWD"/>
    <property type="match status" value="1"/>
</dbReference>
<evidence type="ECO:0000256" key="4">
    <source>
        <dbReference type="ARBA" id="ARBA00005884"/>
    </source>
</evidence>
<keyword evidence="9 12" id="KW-0863">Zinc-finger</keyword>
<evidence type="ECO:0000259" key="16">
    <source>
        <dbReference type="PROSITE" id="PS51873"/>
    </source>
</evidence>
<dbReference type="AlphaFoldDB" id="A0AAW1KCH8"/>
<comment type="caution">
    <text evidence="17">The sequence shown here is derived from an EMBL/GenBank/DDBJ whole genome shotgun (WGS) entry which is preliminary data.</text>
</comment>
<evidence type="ECO:0000256" key="3">
    <source>
        <dbReference type="ARBA" id="ARBA00003976"/>
    </source>
</evidence>
<dbReference type="InterPro" id="IPR013083">
    <property type="entry name" value="Znf_RING/FYVE/PHD"/>
</dbReference>
<evidence type="ECO:0000259" key="14">
    <source>
        <dbReference type="PROSITE" id="PS50089"/>
    </source>
</evidence>
<evidence type="ECO:0000313" key="17">
    <source>
        <dbReference type="EMBL" id="KAK9716179.1"/>
    </source>
</evidence>
<dbReference type="PROSITE" id="PS51873">
    <property type="entry name" value="TRIAD"/>
    <property type="match status" value="1"/>
</dbReference>
<dbReference type="CDD" id="cd20336">
    <property type="entry name" value="Rcat_RBR"/>
    <property type="match status" value="1"/>
</dbReference>
<dbReference type="Pfam" id="PF26200">
    <property type="entry name" value="Rcat_RNF216"/>
    <property type="match status" value="1"/>
</dbReference>
<feature type="compositionally biased region" description="Acidic residues" evidence="13">
    <location>
        <begin position="36"/>
        <end position="48"/>
    </location>
</feature>
<dbReference type="SMART" id="SM00184">
    <property type="entry name" value="RING"/>
    <property type="match status" value="3"/>
</dbReference>
<dbReference type="Gene3D" id="3.30.40.10">
    <property type="entry name" value="Zinc/RING finger domain, C3HC4 (zinc finger)"/>
    <property type="match status" value="1"/>
</dbReference>
<evidence type="ECO:0000256" key="9">
    <source>
        <dbReference type="ARBA" id="ARBA00022771"/>
    </source>
</evidence>
<dbReference type="GO" id="GO:0008270">
    <property type="term" value="F:zinc ion binding"/>
    <property type="evidence" value="ECO:0007669"/>
    <property type="project" value="UniProtKB-KW"/>
</dbReference>
<dbReference type="SUPFAM" id="SSF54495">
    <property type="entry name" value="UBC-like"/>
    <property type="match status" value="1"/>
</dbReference>
<dbReference type="CDD" id="cd23134">
    <property type="entry name" value="RING-HC_ITT1-like"/>
    <property type="match status" value="1"/>
</dbReference>
<organism evidence="17 18">
    <name type="scientific">Saponaria officinalis</name>
    <name type="common">Common soapwort</name>
    <name type="synonym">Lychnis saponaria</name>
    <dbReference type="NCBI Taxonomy" id="3572"/>
    <lineage>
        <taxon>Eukaryota</taxon>
        <taxon>Viridiplantae</taxon>
        <taxon>Streptophyta</taxon>
        <taxon>Embryophyta</taxon>
        <taxon>Tracheophyta</taxon>
        <taxon>Spermatophyta</taxon>
        <taxon>Magnoliopsida</taxon>
        <taxon>eudicotyledons</taxon>
        <taxon>Gunneridae</taxon>
        <taxon>Pentapetalae</taxon>
        <taxon>Caryophyllales</taxon>
        <taxon>Caryophyllaceae</taxon>
        <taxon>Caryophylleae</taxon>
        <taxon>Saponaria</taxon>
    </lineage>
</organism>
<comment type="cofactor">
    <cofactor evidence="2">
        <name>Zn(2+)</name>
        <dbReference type="ChEBI" id="CHEBI:29105"/>
    </cofactor>
</comment>
<dbReference type="Gene3D" id="1.20.120.1750">
    <property type="match status" value="1"/>
</dbReference>
<name>A0AAW1KCH8_SAPOF</name>
<sequence length="667" mass="76605">MGRKTPYHLNYVHRTQRLPVKIDWTLESFYDHPAVDSDDYDDDYVDDDEHSHGDGEHQETCAVSIVFKPSKAKNCRVVSKNRVEIPEFEVGGSSNGETEGGQMVEKESEVVTVEEDKDDEEEEVVVTVAEVGVCEEGGDEVLRRLQELENGFHELHLSQEQVNVDDQLQKDELLAMESIYGDNVYPLEKRQGLRSFQFHIDIDLCRDYAVSTKLKTATGNILKVDVSDEFSYTFNVQYLSPIVLTCLLPRSYPSHSPPLFTISVQWLHESKISKLCSLLDSLSNDKPGEEILHHWVEWLHSSTLHYLGFDEELVLSRCVPESSSDRRAISGMVSNDVDIPSLKSYNERRLHENFVDSFHECCICFGEYPGTDFLRLPCHHFFCVKCMKTYASVHVKEGTVQKLQCPDTKCDGLVPPGLLKRLLGDEEFKRWESLMLQKSLDAMPDIAYCPRCETACLEDEGQHAQCSKCFYSFCTLCRERRHVGEQCMTSEMKLRVLEERQSSSNLKDAQKIKVRELINELRSVAEILRDAKQCPSCKMAISRTEGCNKMVCTNCGAFFCYRCNKQIDGYDHFSTGRCELFPEEMINAWQEQLNDRQRVGQYIAVNFGANWNARPCPTCRQPNAKIGNHNHMFCWSCQTNFCFQCGKNVRRFSQHYGPNRCKQHSDN</sequence>
<keyword evidence="11" id="KW-0862">Zinc</keyword>
<proteinExistence type="inferred from homology"/>
<dbReference type="InterPro" id="IPR017907">
    <property type="entry name" value="Znf_RING_CS"/>
</dbReference>
<feature type="domain" description="RING-type" evidence="16">
    <location>
        <begin position="357"/>
        <end position="584"/>
    </location>
</feature>
<dbReference type="InterPro" id="IPR006575">
    <property type="entry name" value="RWD_dom"/>
</dbReference>
<evidence type="ECO:0000259" key="15">
    <source>
        <dbReference type="PROSITE" id="PS50908"/>
    </source>
</evidence>
<dbReference type="Gene3D" id="3.10.110.10">
    <property type="entry name" value="Ubiquitin Conjugating Enzyme"/>
    <property type="match status" value="1"/>
</dbReference>
<dbReference type="CDD" id="cd20341">
    <property type="entry name" value="BRcat_RBR_RNF14"/>
    <property type="match status" value="1"/>
</dbReference>
<keyword evidence="7" id="KW-0479">Metal-binding</keyword>
<evidence type="ECO:0000256" key="2">
    <source>
        <dbReference type="ARBA" id="ARBA00001947"/>
    </source>
</evidence>
<dbReference type="FunFam" id="3.30.40.10:FF:000358">
    <property type="entry name" value="RBR-type E3 ubiquitin transferase"/>
    <property type="match status" value="1"/>
</dbReference>
<keyword evidence="8" id="KW-0677">Repeat</keyword>
<dbReference type="Proteomes" id="UP001443914">
    <property type="component" value="Unassembled WGS sequence"/>
</dbReference>
<dbReference type="GO" id="GO:0016567">
    <property type="term" value="P:protein ubiquitination"/>
    <property type="evidence" value="ECO:0007669"/>
    <property type="project" value="InterPro"/>
</dbReference>
<dbReference type="SUPFAM" id="SSF57850">
    <property type="entry name" value="RING/U-box"/>
    <property type="match status" value="4"/>
</dbReference>
<dbReference type="InterPro" id="IPR002867">
    <property type="entry name" value="IBR_dom"/>
</dbReference>
<evidence type="ECO:0000256" key="5">
    <source>
        <dbReference type="ARBA" id="ARBA00012251"/>
    </source>
</evidence>
<evidence type="ECO:0000256" key="1">
    <source>
        <dbReference type="ARBA" id="ARBA00001798"/>
    </source>
</evidence>
<evidence type="ECO:0000256" key="10">
    <source>
        <dbReference type="ARBA" id="ARBA00022786"/>
    </source>
</evidence>
<evidence type="ECO:0000256" key="7">
    <source>
        <dbReference type="ARBA" id="ARBA00022723"/>
    </source>
</evidence>
<dbReference type="PROSITE" id="PS00518">
    <property type="entry name" value="ZF_RING_1"/>
    <property type="match status" value="1"/>
</dbReference>
<dbReference type="InterPro" id="IPR001841">
    <property type="entry name" value="Znf_RING"/>
</dbReference>
<dbReference type="PROSITE" id="PS50089">
    <property type="entry name" value="ZF_RING_2"/>
    <property type="match status" value="1"/>
</dbReference>
<dbReference type="EMBL" id="JBDFQZ010000006">
    <property type="protein sequence ID" value="KAK9716179.1"/>
    <property type="molecule type" value="Genomic_DNA"/>
</dbReference>
<feature type="domain" description="RWD" evidence="15">
    <location>
        <begin position="171"/>
        <end position="306"/>
    </location>
</feature>
<keyword evidence="6" id="KW-0808">Transferase</keyword>
<dbReference type="GO" id="GO:0061630">
    <property type="term" value="F:ubiquitin protein ligase activity"/>
    <property type="evidence" value="ECO:0007669"/>
    <property type="project" value="UniProtKB-EC"/>
</dbReference>
<comment type="similarity">
    <text evidence="4">Belongs to the RBR family. Ariadne subfamily.</text>
</comment>
<feature type="domain" description="RING-type" evidence="14">
    <location>
        <begin position="361"/>
        <end position="409"/>
    </location>
</feature>
<evidence type="ECO:0000313" key="18">
    <source>
        <dbReference type="Proteomes" id="UP001443914"/>
    </source>
</evidence>
<comment type="function">
    <text evidence="3">Might act as an E3 ubiquitin-protein ligase, or as part of E3 complex, which accepts ubiquitin from specific E2 ubiquitin-conjugating enzymes and then transfers it to substrates.</text>
</comment>
<accession>A0AAW1KCH8</accession>
<dbReference type="SMART" id="SM00591">
    <property type="entry name" value="RWD"/>
    <property type="match status" value="1"/>
</dbReference>
<evidence type="ECO:0000256" key="8">
    <source>
        <dbReference type="ARBA" id="ARBA00022737"/>
    </source>
</evidence>
<evidence type="ECO:0000256" key="13">
    <source>
        <dbReference type="SAM" id="MobiDB-lite"/>
    </source>
</evidence>
<gene>
    <name evidence="17" type="ORF">RND81_06G216300</name>
</gene>
<comment type="catalytic activity">
    <reaction evidence="1">
        <text>[E2 ubiquitin-conjugating enzyme]-S-ubiquitinyl-L-cysteine + [acceptor protein]-L-lysine = [E2 ubiquitin-conjugating enzyme]-L-cysteine + [acceptor protein]-N(6)-ubiquitinyl-L-lysine.</text>
        <dbReference type="EC" id="2.3.2.31"/>
    </reaction>
</comment>
<dbReference type="InterPro" id="IPR031127">
    <property type="entry name" value="E3_UB_ligase_RBR"/>
</dbReference>
<evidence type="ECO:0000256" key="12">
    <source>
        <dbReference type="PROSITE-ProRule" id="PRU00175"/>
    </source>
</evidence>
<dbReference type="PANTHER" id="PTHR11685">
    <property type="entry name" value="RBR FAMILY RING FINGER AND IBR DOMAIN-CONTAINING"/>
    <property type="match status" value="1"/>
</dbReference>
<dbReference type="FunFam" id="1.20.120.1750:FF:000029">
    <property type="entry name" value="RBR-type E3 ubiquitin transferase"/>
    <property type="match status" value="1"/>
</dbReference>
<dbReference type="CDD" id="cd23820">
    <property type="entry name" value="RWD_RNF14"/>
    <property type="match status" value="1"/>
</dbReference>
<dbReference type="Pfam" id="PF01485">
    <property type="entry name" value="IBR"/>
    <property type="match status" value="1"/>
</dbReference>
<dbReference type="InterPro" id="IPR044066">
    <property type="entry name" value="TRIAD_supradom"/>
</dbReference>
<dbReference type="SMART" id="SM00647">
    <property type="entry name" value="IBR"/>
    <property type="match status" value="2"/>
</dbReference>
<protein>
    <recommendedName>
        <fullName evidence="5">RBR-type E3 ubiquitin transferase</fullName>
        <ecNumber evidence="5">2.3.2.31</ecNumber>
    </recommendedName>
</protein>
<evidence type="ECO:0000256" key="11">
    <source>
        <dbReference type="ARBA" id="ARBA00022833"/>
    </source>
</evidence>
<dbReference type="EC" id="2.3.2.31" evidence="5"/>
<dbReference type="InterPro" id="IPR016135">
    <property type="entry name" value="UBQ-conjugating_enzyme/RWD"/>
</dbReference>
<reference evidence="17" key="1">
    <citation type="submission" date="2024-03" db="EMBL/GenBank/DDBJ databases">
        <title>WGS assembly of Saponaria officinalis var. Norfolk2.</title>
        <authorList>
            <person name="Jenkins J."/>
            <person name="Shu S."/>
            <person name="Grimwood J."/>
            <person name="Barry K."/>
            <person name="Goodstein D."/>
            <person name="Schmutz J."/>
            <person name="Leebens-Mack J."/>
            <person name="Osbourn A."/>
        </authorList>
    </citation>
    <scope>NUCLEOTIDE SEQUENCE [LARGE SCALE GENOMIC DNA]</scope>
    <source>
        <strain evidence="17">JIC</strain>
    </source>
</reference>
<feature type="region of interest" description="Disordered" evidence="13">
    <location>
        <begin position="35"/>
        <end position="57"/>
    </location>
</feature>
<keyword evidence="10" id="KW-0833">Ubl conjugation pathway</keyword>
<dbReference type="Pfam" id="PF05773">
    <property type="entry name" value="RWD"/>
    <property type="match status" value="1"/>
</dbReference>
<evidence type="ECO:0000256" key="6">
    <source>
        <dbReference type="ARBA" id="ARBA00022679"/>
    </source>
</evidence>